<gene>
    <name evidence="2" type="ORF">NQ502_07905</name>
</gene>
<accession>A0ABY5VKU5</accession>
<dbReference type="InterPro" id="IPR024300">
    <property type="entry name" value="SipL_SPOCS_dom"/>
</dbReference>
<organism evidence="2 3">
    <name type="scientific">Ruminococcus gauvreauii</name>
    <dbReference type="NCBI Taxonomy" id="438033"/>
    <lineage>
        <taxon>Bacteria</taxon>
        <taxon>Bacillati</taxon>
        <taxon>Bacillota</taxon>
        <taxon>Clostridia</taxon>
        <taxon>Eubacteriales</taxon>
        <taxon>Oscillospiraceae</taxon>
        <taxon>Ruminococcus</taxon>
    </lineage>
</organism>
<dbReference type="Gene3D" id="3.10.350.10">
    <property type="entry name" value="LysM domain"/>
    <property type="match status" value="1"/>
</dbReference>
<dbReference type="Pfam" id="PF12673">
    <property type="entry name" value="SipL"/>
    <property type="match status" value="3"/>
</dbReference>
<sequence>MELIKKNLHMLRQKSEAVNQVTFDEDYNVPDAKPDVGRMIQKKGEIQIEEVVVSDGQANIRGNLKFYLLYVSDSEKKRIYSLSGELPIDETLHLQGIESGDKICLKWEIEDLSLHVINSRKLNVKALVMFKASVDELAQIGLPTELKEPQDVSVKEKGIQVLGLGVHKKDTMRLKKEIALASNKPNIHEILWNDIEVRGLDIRAGQDQVFVKGELFVFALYGGDDDNDPLQWVEQAVPFSKEVECSGCREDMIPNIEISMQQTDAQVKPDVDGEERILQVEAVLELEIKIYKEEEHTLLQDVYTPHIDCVPKRIEEVLESLLVKNYSKCRVSDRVAAASTQGKILQICHSDGIIRLDEMKIVEDGIQVDGVIQVRILYIVSDDDMPFYSMESVLPFSHVVEARNINENCIYYLRTDLEQLSTSMADSNEIEIKVVLNLNALVLSCQKESLITDIEEREIDRTKRNNMPGITCYLVQSGDTLWDIAKNFFTTIDEIKSLNQLETDEIMPQDTLILVKKVED</sequence>
<dbReference type="RefSeq" id="WP_028527639.1">
    <property type="nucleotide sequence ID" value="NZ_CABLBR010000003.1"/>
</dbReference>
<dbReference type="InterPro" id="IPR036779">
    <property type="entry name" value="LysM_dom_sf"/>
</dbReference>
<dbReference type="Proteomes" id="UP001060164">
    <property type="component" value="Chromosome"/>
</dbReference>
<dbReference type="SUPFAM" id="SSF54106">
    <property type="entry name" value="LysM domain"/>
    <property type="match status" value="1"/>
</dbReference>
<dbReference type="CDD" id="cd00118">
    <property type="entry name" value="LysM"/>
    <property type="match status" value="1"/>
</dbReference>
<keyword evidence="3" id="KW-1185">Reference proteome</keyword>
<dbReference type="EMBL" id="CP102290">
    <property type="protein sequence ID" value="UWP60942.1"/>
    <property type="molecule type" value="Genomic_DNA"/>
</dbReference>
<dbReference type="SMART" id="SM00257">
    <property type="entry name" value="LysM"/>
    <property type="match status" value="1"/>
</dbReference>
<dbReference type="Pfam" id="PF01476">
    <property type="entry name" value="LysM"/>
    <property type="match status" value="1"/>
</dbReference>
<name>A0ABY5VKU5_9FIRM</name>
<proteinExistence type="predicted"/>
<protein>
    <submittedName>
        <fullName evidence="2">DUF3794 domain-containing protein</fullName>
    </submittedName>
</protein>
<feature type="domain" description="LysM" evidence="1">
    <location>
        <begin position="471"/>
        <end position="514"/>
    </location>
</feature>
<evidence type="ECO:0000259" key="1">
    <source>
        <dbReference type="PROSITE" id="PS51782"/>
    </source>
</evidence>
<evidence type="ECO:0000313" key="3">
    <source>
        <dbReference type="Proteomes" id="UP001060164"/>
    </source>
</evidence>
<dbReference type="InterPro" id="IPR018392">
    <property type="entry name" value="LysM"/>
</dbReference>
<dbReference type="PROSITE" id="PS51782">
    <property type="entry name" value="LYSM"/>
    <property type="match status" value="1"/>
</dbReference>
<reference evidence="2" key="1">
    <citation type="journal article" date="2022" name="Cell">
        <title>Design, construction, and in vivo augmentation of a complex gut microbiome.</title>
        <authorList>
            <person name="Cheng A.G."/>
            <person name="Ho P.Y."/>
            <person name="Aranda-Diaz A."/>
            <person name="Jain S."/>
            <person name="Yu F.B."/>
            <person name="Meng X."/>
            <person name="Wang M."/>
            <person name="Iakiviak M."/>
            <person name="Nagashima K."/>
            <person name="Zhao A."/>
            <person name="Murugkar P."/>
            <person name="Patil A."/>
            <person name="Atabakhsh K."/>
            <person name="Weakley A."/>
            <person name="Yan J."/>
            <person name="Brumbaugh A.R."/>
            <person name="Higginbottom S."/>
            <person name="Dimas A."/>
            <person name="Shiver A.L."/>
            <person name="Deutschbauer A."/>
            <person name="Neff N."/>
            <person name="Sonnenburg J.L."/>
            <person name="Huang K.C."/>
            <person name="Fischbach M.A."/>
        </authorList>
    </citation>
    <scope>NUCLEOTIDE SEQUENCE</scope>
    <source>
        <strain evidence="2">DSM 19829</strain>
    </source>
</reference>
<evidence type="ECO:0000313" key="2">
    <source>
        <dbReference type="EMBL" id="UWP60942.1"/>
    </source>
</evidence>